<evidence type="ECO:0000256" key="2">
    <source>
        <dbReference type="ARBA" id="ARBA00022692"/>
    </source>
</evidence>
<keyword evidence="2 5" id="KW-0812">Transmembrane</keyword>
<dbReference type="EMBL" id="DSUH01000056">
    <property type="protein sequence ID" value="HGU31723.1"/>
    <property type="molecule type" value="Genomic_DNA"/>
</dbReference>
<organism evidence="7">
    <name type="scientific">Desulfatirhabdium butyrativorans</name>
    <dbReference type="NCBI Taxonomy" id="340467"/>
    <lineage>
        <taxon>Bacteria</taxon>
        <taxon>Pseudomonadati</taxon>
        <taxon>Thermodesulfobacteriota</taxon>
        <taxon>Desulfobacteria</taxon>
        <taxon>Desulfobacterales</taxon>
        <taxon>Desulfatirhabdiaceae</taxon>
        <taxon>Desulfatirhabdium</taxon>
    </lineage>
</organism>
<feature type="transmembrane region" description="Helical" evidence="5">
    <location>
        <begin position="327"/>
        <end position="347"/>
    </location>
</feature>
<keyword evidence="3 5" id="KW-1133">Transmembrane helix</keyword>
<feature type="domain" description="ABC transmembrane type-2" evidence="6">
    <location>
        <begin position="121"/>
        <end position="348"/>
    </location>
</feature>
<evidence type="ECO:0000256" key="5">
    <source>
        <dbReference type="SAM" id="Phobius"/>
    </source>
</evidence>
<name>A0A7C4MLI3_9BACT</name>
<feature type="transmembrane region" description="Helical" evidence="5">
    <location>
        <begin position="21"/>
        <end position="42"/>
    </location>
</feature>
<gene>
    <name evidence="7" type="ORF">ENS29_02575</name>
</gene>
<dbReference type="PANTHER" id="PTHR43027:SF2">
    <property type="entry name" value="TRANSPORT PERMEASE PROTEIN"/>
    <property type="match status" value="1"/>
</dbReference>
<proteinExistence type="predicted"/>
<dbReference type="Pfam" id="PF12698">
    <property type="entry name" value="ABC2_membrane_3"/>
    <property type="match status" value="1"/>
</dbReference>
<dbReference type="AlphaFoldDB" id="A0A7C4MLI3"/>
<sequence>MRFQRMWAIFMARNLEYFRDTAAFGWNFLFPFLIIAGFALLFGERSLQENKVGVFPCSGTGVKADALHLPAGFRSDPFIEFVCFQTQTEGLQRLRHHKIDMLVQQGDPPIAYWINEDTPRGHLLEKALVVSLQPDLPANVLQRFFVDGRSIRYIDWLFPGILCMNMMFSALWGVGYVVVRYRKNGVLKRLKATPLTAFEYIGAQIASRIFLLMFTLCIVWAGCAWMFSLQVAGSMVDLLVVFLLGSVCMTSLGMVLAARGTSEEFSSGVLNFITWPMMFLSEVWFSIEGAPQWIQRFSNMLPLTHLLQAARAVMNDGRTLADVSGNLTALVLMTVVFLGAGVSLFSWNK</sequence>
<dbReference type="GO" id="GO:0140359">
    <property type="term" value="F:ABC-type transporter activity"/>
    <property type="evidence" value="ECO:0007669"/>
    <property type="project" value="InterPro"/>
</dbReference>
<feature type="transmembrane region" description="Helical" evidence="5">
    <location>
        <begin position="156"/>
        <end position="179"/>
    </location>
</feature>
<accession>A0A7C4MLI3</accession>
<evidence type="ECO:0000256" key="3">
    <source>
        <dbReference type="ARBA" id="ARBA00022989"/>
    </source>
</evidence>
<dbReference type="InterPro" id="IPR013525">
    <property type="entry name" value="ABC2_TM"/>
</dbReference>
<comment type="subcellular location">
    <subcellularLocation>
        <location evidence="1">Membrane</location>
        <topology evidence="1">Multi-pass membrane protein</topology>
    </subcellularLocation>
</comment>
<feature type="transmembrane region" description="Helical" evidence="5">
    <location>
        <begin position="209"/>
        <end position="232"/>
    </location>
</feature>
<dbReference type="PROSITE" id="PS51012">
    <property type="entry name" value="ABC_TM2"/>
    <property type="match status" value="1"/>
</dbReference>
<feature type="transmembrane region" description="Helical" evidence="5">
    <location>
        <begin position="238"/>
        <end position="257"/>
    </location>
</feature>
<dbReference type="PANTHER" id="PTHR43027">
    <property type="entry name" value="DOXORUBICIN RESISTANCE ABC TRANSPORTER PERMEASE PROTEIN DRRC-RELATED"/>
    <property type="match status" value="1"/>
</dbReference>
<dbReference type="InterPro" id="IPR047817">
    <property type="entry name" value="ABC2_TM_bact-type"/>
</dbReference>
<protein>
    <submittedName>
        <fullName evidence="7">ABC transporter permease</fullName>
    </submittedName>
</protein>
<reference evidence="7" key="1">
    <citation type="journal article" date="2020" name="mSystems">
        <title>Genome- and Community-Level Interaction Insights into Carbon Utilization and Element Cycling Functions of Hydrothermarchaeota in Hydrothermal Sediment.</title>
        <authorList>
            <person name="Zhou Z."/>
            <person name="Liu Y."/>
            <person name="Xu W."/>
            <person name="Pan J."/>
            <person name="Luo Z.H."/>
            <person name="Li M."/>
        </authorList>
    </citation>
    <scope>NUCLEOTIDE SEQUENCE [LARGE SCALE GENOMIC DNA]</scope>
    <source>
        <strain evidence="7">SpSt-477</strain>
    </source>
</reference>
<evidence type="ECO:0000259" key="6">
    <source>
        <dbReference type="PROSITE" id="PS51012"/>
    </source>
</evidence>
<comment type="caution">
    <text evidence="7">The sequence shown here is derived from an EMBL/GenBank/DDBJ whole genome shotgun (WGS) entry which is preliminary data.</text>
</comment>
<dbReference type="GO" id="GO:0016020">
    <property type="term" value="C:membrane"/>
    <property type="evidence" value="ECO:0007669"/>
    <property type="project" value="UniProtKB-SubCell"/>
</dbReference>
<evidence type="ECO:0000256" key="4">
    <source>
        <dbReference type="ARBA" id="ARBA00023136"/>
    </source>
</evidence>
<evidence type="ECO:0000313" key="7">
    <source>
        <dbReference type="EMBL" id="HGU31723.1"/>
    </source>
</evidence>
<evidence type="ECO:0000256" key="1">
    <source>
        <dbReference type="ARBA" id="ARBA00004141"/>
    </source>
</evidence>
<feature type="transmembrane region" description="Helical" evidence="5">
    <location>
        <begin position="269"/>
        <end position="287"/>
    </location>
</feature>
<dbReference type="InterPro" id="IPR052902">
    <property type="entry name" value="ABC-2_transporter"/>
</dbReference>
<keyword evidence="4 5" id="KW-0472">Membrane</keyword>